<evidence type="ECO:0008006" key="3">
    <source>
        <dbReference type="Google" id="ProtNLM"/>
    </source>
</evidence>
<dbReference type="EMBL" id="JAPWDS010000005">
    <property type="protein sequence ID" value="KAJ5496768.1"/>
    <property type="molecule type" value="Genomic_DNA"/>
</dbReference>
<dbReference type="InterPro" id="IPR036770">
    <property type="entry name" value="Ankyrin_rpt-contain_sf"/>
</dbReference>
<reference evidence="1" key="2">
    <citation type="journal article" date="2023" name="IMA Fungus">
        <title>Comparative genomic study of the Penicillium genus elucidates a diverse pangenome and 15 lateral gene transfer events.</title>
        <authorList>
            <person name="Petersen C."/>
            <person name="Sorensen T."/>
            <person name="Nielsen M.R."/>
            <person name="Sondergaard T.E."/>
            <person name="Sorensen J.L."/>
            <person name="Fitzpatrick D.A."/>
            <person name="Frisvad J.C."/>
            <person name="Nielsen K.L."/>
        </authorList>
    </citation>
    <scope>NUCLEOTIDE SEQUENCE</scope>
    <source>
        <strain evidence="1">IBT 29495</strain>
    </source>
</reference>
<proteinExistence type="predicted"/>
<dbReference type="Proteomes" id="UP001149954">
    <property type="component" value="Unassembled WGS sequence"/>
</dbReference>
<keyword evidence="2" id="KW-1185">Reference proteome</keyword>
<name>A0A9W9XPJ2_9EURO</name>
<accession>A0A9W9XPJ2</accession>
<dbReference type="SUPFAM" id="SSF48403">
    <property type="entry name" value="Ankyrin repeat"/>
    <property type="match status" value="1"/>
</dbReference>
<protein>
    <recommendedName>
        <fullName evidence="3">Ankyrin repeat-containing domain</fullName>
    </recommendedName>
</protein>
<evidence type="ECO:0000313" key="1">
    <source>
        <dbReference type="EMBL" id="KAJ5496768.1"/>
    </source>
</evidence>
<reference evidence="1" key="1">
    <citation type="submission" date="2022-12" db="EMBL/GenBank/DDBJ databases">
        <authorList>
            <person name="Petersen C."/>
        </authorList>
    </citation>
    <scope>NUCLEOTIDE SEQUENCE</scope>
    <source>
        <strain evidence="1">IBT 29495</strain>
    </source>
</reference>
<dbReference type="OrthoDB" id="426293at2759"/>
<sequence length="134" mass="15242">MKKHIGILELFLSRGWDINTDINDMVPSALVSLQYYMYTFEDVGLPKWFLSHDANTNKRCLIRNCTPPSYAVGDGLFDVIKILFENGGRVNMGSFCITPRCEPKMATTKCYNTFTIKIPIIISCMSTNCLTREL</sequence>
<gene>
    <name evidence="1" type="ORF">N7463_008755</name>
</gene>
<organism evidence="1 2">
    <name type="scientific">Penicillium fimorum</name>
    <dbReference type="NCBI Taxonomy" id="1882269"/>
    <lineage>
        <taxon>Eukaryota</taxon>
        <taxon>Fungi</taxon>
        <taxon>Dikarya</taxon>
        <taxon>Ascomycota</taxon>
        <taxon>Pezizomycotina</taxon>
        <taxon>Eurotiomycetes</taxon>
        <taxon>Eurotiomycetidae</taxon>
        <taxon>Eurotiales</taxon>
        <taxon>Aspergillaceae</taxon>
        <taxon>Penicillium</taxon>
    </lineage>
</organism>
<dbReference type="AlphaFoldDB" id="A0A9W9XPJ2"/>
<evidence type="ECO:0000313" key="2">
    <source>
        <dbReference type="Proteomes" id="UP001149954"/>
    </source>
</evidence>
<dbReference type="Gene3D" id="1.25.40.20">
    <property type="entry name" value="Ankyrin repeat-containing domain"/>
    <property type="match status" value="1"/>
</dbReference>
<comment type="caution">
    <text evidence="1">The sequence shown here is derived from an EMBL/GenBank/DDBJ whole genome shotgun (WGS) entry which is preliminary data.</text>
</comment>